<dbReference type="InterPro" id="IPR050306">
    <property type="entry name" value="PfkB_Carbo_kinase"/>
</dbReference>
<protein>
    <submittedName>
        <fullName evidence="5">PfkB family carbohydrate kinase</fullName>
    </submittedName>
</protein>
<dbReference type="Gene3D" id="3.40.1190.20">
    <property type="match status" value="1"/>
</dbReference>
<evidence type="ECO:0000313" key="6">
    <source>
        <dbReference type="Proteomes" id="UP001304300"/>
    </source>
</evidence>
<feature type="domain" description="Carbohydrate kinase PfkB" evidence="4">
    <location>
        <begin position="22"/>
        <end position="278"/>
    </location>
</feature>
<dbReference type="Proteomes" id="UP001304300">
    <property type="component" value="Chromosome"/>
</dbReference>
<evidence type="ECO:0000313" key="5">
    <source>
        <dbReference type="EMBL" id="WOO39989.1"/>
    </source>
</evidence>
<dbReference type="Pfam" id="PF00294">
    <property type="entry name" value="PfkB"/>
    <property type="match status" value="1"/>
</dbReference>
<sequence length="288" mass="30562">MDKKILCFGEILWDSLPAGLFLGGAPLNVASHLRRLGAEPIVVSAVGDDFLGEESLARIRKQDLAITDIAVVENTRTGVAKAELDADGNANYHFPEPCAWDSILVEPALVLISQLDAIVFGTLAARSEHNEAALEAILEKDGPLKILDVNIRPPHFDRLAVSVLAQKADVIKLNDEELELLSGMEVGEEAPEGPLQMLSTITGCRKICLTRGSAGAIFWDHGKMTLADAPQVDVRDTVGAGDAFTALVALALCNGKSADSFLSQACHLGAIVASHDGAVPYYDPGLFA</sequence>
<dbReference type="AlphaFoldDB" id="A0AAQ3L5U2"/>
<comment type="similarity">
    <text evidence="1">Belongs to the carbohydrate kinase PfkB family.</text>
</comment>
<dbReference type="InterPro" id="IPR029056">
    <property type="entry name" value="Ribokinase-like"/>
</dbReference>
<dbReference type="GO" id="GO:0016301">
    <property type="term" value="F:kinase activity"/>
    <property type="evidence" value="ECO:0007669"/>
    <property type="project" value="UniProtKB-KW"/>
</dbReference>
<dbReference type="SUPFAM" id="SSF53613">
    <property type="entry name" value="Ribokinase-like"/>
    <property type="match status" value="1"/>
</dbReference>
<accession>A0AAQ3L5U2</accession>
<keyword evidence="2" id="KW-0808">Transferase</keyword>
<dbReference type="RefSeq" id="WP_317832062.1">
    <property type="nucleotide sequence ID" value="NZ_CP136920.1"/>
</dbReference>
<keyword evidence="3 5" id="KW-0418">Kinase</keyword>
<reference evidence="5 6" key="1">
    <citation type="submission" date="2023-10" db="EMBL/GenBank/DDBJ databases">
        <title>Rubellicoccus peritrichatus gen. nov., sp. nov., isolated from an algae of coral reef tank.</title>
        <authorList>
            <person name="Luo J."/>
        </authorList>
    </citation>
    <scope>NUCLEOTIDE SEQUENCE [LARGE SCALE GENOMIC DNA]</scope>
    <source>
        <strain evidence="5 6">CR14</strain>
    </source>
</reference>
<dbReference type="InterPro" id="IPR002173">
    <property type="entry name" value="Carboh/pur_kinase_PfkB_CS"/>
</dbReference>
<organism evidence="5 6">
    <name type="scientific">Rubellicoccus peritrichatus</name>
    <dbReference type="NCBI Taxonomy" id="3080537"/>
    <lineage>
        <taxon>Bacteria</taxon>
        <taxon>Pseudomonadati</taxon>
        <taxon>Verrucomicrobiota</taxon>
        <taxon>Opitutia</taxon>
        <taxon>Puniceicoccales</taxon>
        <taxon>Cerasicoccaceae</taxon>
        <taxon>Rubellicoccus</taxon>
    </lineage>
</organism>
<dbReference type="PANTHER" id="PTHR43085:SF57">
    <property type="entry name" value="CARBOHYDRATE KINASE PFKB DOMAIN-CONTAINING PROTEIN"/>
    <property type="match status" value="1"/>
</dbReference>
<evidence type="ECO:0000256" key="3">
    <source>
        <dbReference type="ARBA" id="ARBA00022777"/>
    </source>
</evidence>
<name>A0AAQ3L5U2_9BACT</name>
<evidence type="ECO:0000256" key="2">
    <source>
        <dbReference type="ARBA" id="ARBA00022679"/>
    </source>
</evidence>
<keyword evidence="6" id="KW-1185">Reference proteome</keyword>
<dbReference type="KEGG" id="puo:RZN69_15300"/>
<dbReference type="InterPro" id="IPR011611">
    <property type="entry name" value="PfkB_dom"/>
</dbReference>
<dbReference type="PROSITE" id="PS00583">
    <property type="entry name" value="PFKB_KINASES_1"/>
    <property type="match status" value="1"/>
</dbReference>
<evidence type="ECO:0000259" key="4">
    <source>
        <dbReference type="Pfam" id="PF00294"/>
    </source>
</evidence>
<gene>
    <name evidence="5" type="ORF">RZN69_15300</name>
</gene>
<proteinExistence type="inferred from homology"/>
<evidence type="ECO:0000256" key="1">
    <source>
        <dbReference type="ARBA" id="ARBA00010688"/>
    </source>
</evidence>
<dbReference type="EMBL" id="CP136920">
    <property type="protein sequence ID" value="WOO39989.1"/>
    <property type="molecule type" value="Genomic_DNA"/>
</dbReference>
<dbReference type="PANTHER" id="PTHR43085">
    <property type="entry name" value="HEXOKINASE FAMILY MEMBER"/>
    <property type="match status" value="1"/>
</dbReference>